<protein>
    <submittedName>
        <fullName evidence="1">Uncharacterized protein</fullName>
    </submittedName>
</protein>
<name>A0ABW5M4Q9_9BACT</name>
<reference evidence="2" key="1">
    <citation type="journal article" date="2019" name="Int. J. Syst. Evol. Microbiol.">
        <title>The Global Catalogue of Microorganisms (GCM) 10K type strain sequencing project: providing services to taxonomists for standard genome sequencing and annotation.</title>
        <authorList>
            <consortium name="The Broad Institute Genomics Platform"/>
            <consortium name="The Broad Institute Genome Sequencing Center for Infectious Disease"/>
            <person name="Wu L."/>
            <person name="Ma J."/>
        </authorList>
    </citation>
    <scope>NUCLEOTIDE SEQUENCE [LARGE SCALE GENOMIC DNA]</scope>
    <source>
        <strain evidence="2">KCTC 42805</strain>
    </source>
</reference>
<gene>
    <name evidence="1" type="ORF">ACFSUS_13035</name>
</gene>
<sequence>MVTIPVSSLGNGLFPARFISSVVHHRLLQQPPHLYNKSSFCILMIQQVQKTLIFFGLFLNLHKGVYAQDPSKYPNYPIHDVSLIQLVVTPEKYHGKVVQLKGYINFEFEGNAIYFHQEDYTHSLTRNGLWVDIPQKYEAVLKQYSKRYVIIIGTFDMDLKGHGELFSGGLKYIIRVNDWWPGKE</sequence>
<accession>A0ABW5M4Q9</accession>
<dbReference type="Proteomes" id="UP001597469">
    <property type="component" value="Unassembled WGS sequence"/>
</dbReference>
<proteinExistence type="predicted"/>
<keyword evidence="2" id="KW-1185">Reference proteome</keyword>
<dbReference type="RefSeq" id="WP_381523224.1">
    <property type="nucleotide sequence ID" value="NZ_JBHULN010000007.1"/>
</dbReference>
<organism evidence="1 2">
    <name type="scientific">Spirosoma soli</name>
    <dbReference type="NCBI Taxonomy" id="1770529"/>
    <lineage>
        <taxon>Bacteria</taxon>
        <taxon>Pseudomonadati</taxon>
        <taxon>Bacteroidota</taxon>
        <taxon>Cytophagia</taxon>
        <taxon>Cytophagales</taxon>
        <taxon>Cytophagaceae</taxon>
        <taxon>Spirosoma</taxon>
    </lineage>
</organism>
<evidence type="ECO:0000313" key="1">
    <source>
        <dbReference type="EMBL" id="MFD2571562.1"/>
    </source>
</evidence>
<comment type="caution">
    <text evidence="1">The sequence shown here is derived from an EMBL/GenBank/DDBJ whole genome shotgun (WGS) entry which is preliminary data.</text>
</comment>
<dbReference type="EMBL" id="JBHULN010000007">
    <property type="protein sequence ID" value="MFD2571562.1"/>
    <property type="molecule type" value="Genomic_DNA"/>
</dbReference>
<evidence type="ECO:0000313" key="2">
    <source>
        <dbReference type="Proteomes" id="UP001597469"/>
    </source>
</evidence>